<evidence type="ECO:0000313" key="9">
    <source>
        <dbReference type="EMBL" id="CAD7207135.1"/>
    </source>
</evidence>
<dbReference type="InterPro" id="IPR050738">
    <property type="entry name" value="Sulfatase"/>
</dbReference>
<organism evidence="9">
    <name type="scientific">Timema douglasi</name>
    <name type="common">Walking stick</name>
    <dbReference type="NCBI Taxonomy" id="61478"/>
    <lineage>
        <taxon>Eukaryota</taxon>
        <taxon>Metazoa</taxon>
        <taxon>Ecdysozoa</taxon>
        <taxon>Arthropoda</taxon>
        <taxon>Hexapoda</taxon>
        <taxon>Insecta</taxon>
        <taxon>Pterygota</taxon>
        <taxon>Neoptera</taxon>
        <taxon>Polyneoptera</taxon>
        <taxon>Phasmatodea</taxon>
        <taxon>Timematodea</taxon>
        <taxon>Timematoidea</taxon>
        <taxon>Timematidae</taxon>
        <taxon>Timema</taxon>
    </lineage>
</organism>
<dbReference type="PROSITE" id="PS00523">
    <property type="entry name" value="SULFATASE_1"/>
    <property type="match status" value="1"/>
</dbReference>
<keyword evidence="5" id="KW-0378">Hydrolase</keyword>
<evidence type="ECO:0000256" key="6">
    <source>
        <dbReference type="ARBA" id="ARBA00022837"/>
    </source>
</evidence>
<comment type="similarity">
    <text evidence="2">Belongs to the sulfatase family.</text>
</comment>
<name>A0A7R8W1Y8_TIMDO</name>
<dbReference type="InterPro" id="IPR017850">
    <property type="entry name" value="Alkaline_phosphatase_core_sf"/>
</dbReference>
<evidence type="ECO:0000256" key="3">
    <source>
        <dbReference type="ARBA" id="ARBA00022723"/>
    </source>
</evidence>
<keyword evidence="3" id="KW-0479">Metal-binding</keyword>
<dbReference type="EMBL" id="OA593226">
    <property type="protein sequence ID" value="CAD7207135.1"/>
    <property type="molecule type" value="Genomic_DNA"/>
</dbReference>
<proteinExistence type="inferred from homology"/>
<evidence type="ECO:0000256" key="2">
    <source>
        <dbReference type="ARBA" id="ARBA00008779"/>
    </source>
</evidence>
<keyword evidence="4 7" id="KW-0732">Signal</keyword>
<dbReference type="Gene3D" id="3.40.720.10">
    <property type="entry name" value="Alkaline Phosphatase, subunit A"/>
    <property type="match status" value="1"/>
</dbReference>
<feature type="signal peptide" evidence="7">
    <location>
        <begin position="1"/>
        <end position="20"/>
    </location>
</feature>
<keyword evidence="6" id="KW-0106">Calcium</keyword>
<comment type="cofactor">
    <cofactor evidence="1">
        <name>Ca(2+)</name>
        <dbReference type="ChEBI" id="CHEBI:29108"/>
    </cofactor>
</comment>
<evidence type="ECO:0000256" key="4">
    <source>
        <dbReference type="ARBA" id="ARBA00022729"/>
    </source>
</evidence>
<protein>
    <recommendedName>
        <fullName evidence="8">Sulfatase N-terminal domain-containing protein</fullName>
    </recommendedName>
</protein>
<dbReference type="SUPFAM" id="SSF53649">
    <property type="entry name" value="Alkaline phosphatase-like"/>
    <property type="match status" value="1"/>
</dbReference>
<dbReference type="InterPro" id="IPR024607">
    <property type="entry name" value="Sulfatase_CS"/>
</dbReference>
<evidence type="ECO:0000256" key="1">
    <source>
        <dbReference type="ARBA" id="ARBA00001913"/>
    </source>
</evidence>
<dbReference type="Pfam" id="PF00884">
    <property type="entry name" value="Sulfatase"/>
    <property type="match status" value="1"/>
</dbReference>
<dbReference type="InterPro" id="IPR000917">
    <property type="entry name" value="Sulfatase_N"/>
</dbReference>
<evidence type="ECO:0000259" key="8">
    <source>
        <dbReference type="Pfam" id="PF00884"/>
    </source>
</evidence>
<dbReference type="PANTHER" id="PTHR42693">
    <property type="entry name" value="ARYLSULFATASE FAMILY MEMBER"/>
    <property type="match status" value="1"/>
</dbReference>
<evidence type="ECO:0000256" key="5">
    <source>
        <dbReference type="ARBA" id="ARBA00022801"/>
    </source>
</evidence>
<reference evidence="9" key="1">
    <citation type="submission" date="2020-11" db="EMBL/GenBank/DDBJ databases">
        <authorList>
            <person name="Tran Van P."/>
        </authorList>
    </citation>
    <scope>NUCLEOTIDE SEQUENCE</scope>
</reference>
<sequence>MTLGASVLCWLLIPLNVVHGGIGTVVDSFIEHQKFDHKDDTTNSRPNIVLIMADDMAWGDVGANWPETLETPNLDKMARQGLRMTDFHSGVSVCTPSRATLLTGRLGLRTGVVKNFDPYSVGGIPTNETTISEILREAGYRTAMFGLHIPPNYTIIDIKCMVAGRRNDRRLHGCIHLD</sequence>
<gene>
    <name evidence="9" type="ORF">TDIB3V08_LOCUS13284</name>
</gene>
<evidence type="ECO:0000256" key="7">
    <source>
        <dbReference type="SAM" id="SignalP"/>
    </source>
</evidence>
<dbReference type="GO" id="GO:0046872">
    <property type="term" value="F:metal ion binding"/>
    <property type="evidence" value="ECO:0007669"/>
    <property type="project" value="UniProtKB-KW"/>
</dbReference>
<accession>A0A7R8W1Y8</accession>
<feature type="domain" description="Sulfatase N-terminal" evidence="8">
    <location>
        <begin position="46"/>
        <end position="146"/>
    </location>
</feature>
<dbReference type="AlphaFoldDB" id="A0A7R8W1Y8"/>
<feature type="chain" id="PRO_5031091447" description="Sulfatase N-terminal domain-containing protein" evidence="7">
    <location>
        <begin position="21"/>
        <end position="178"/>
    </location>
</feature>
<dbReference type="GO" id="GO:0004065">
    <property type="term" value="F:arylsulfatase activity"/>
    <property type="evidence" value="ECO:0007669"/>
    <property type="project" value="TreeGrafter"/>
</dbReference>
<dbReference type="PANTHER" id="PTHR42693:SF42">
    <property type="entry name" value="ARYLSULFATASE G"/>
    <property type="match status" value="1"/>
</dbReference>